<proteinExistence type="predicted"/>
<keyword evidence="1" id="KW-0732">Signal</keyword>
<name>A0AAD5VA61_9APHY</name>
<dbReference type="Pfam" id="PF24137">
    <property type="entry name" value="DA_N"/>
    <property type="match status" value="1"/>
</dbReference>
<comment type="caution">
    <text evidence="4">The sequence shown here is derived from an EMBL/GenBank/DDBJ whole genome shotgun (WGS) entry which is preliminary data.</text>
</comment>
<evidence type="ECO:0008006" key="6">
    <source>
        <dbReference type="Google" id="ProtNLM"/>
    </source>
</evidence>
<evidence type="ECO:0000259" key="3">
    <source>
        <dbReference type="Pfam" id="PF25581"/>
    </source>
</evidence>
<keyword evidence="5" id="KW-1185">Reference proteome</keyword>
<feature type="domain" description="AsqO/PenF-like C-terminal" evidence="3">
    <location>
        <begin position="238"/>
        <end position="370"/>
    </location>
</feature>
<dbReference type="EMBL" id="JANAWD010000065">
    <property type="protein sequence ID" value="KAJ3488503.1"/>
    <property type="molecule type" value="Genomic_DNA"/>
</dbReference>
<dbReference type="Pfam" id="PF25581">
    <property type="entry name" value="AsqO_C"/>
    <property type="match status" value="1"/>
</dbReference>
<evidence type="ECO:0000259" key="2">
    <source>
        <dbReference type="Pfam" id="PF24137"/>
    </source>
</evidence>
<organism evidence="4 5">
    <name type="scientific">Meripilus lineatus</name>
    <dbReference type="NCBI Taxonomy" id="2056292"/>
    <lineage>
        <taxon>Eukaryota</taxon>
        <taxon>Fungi</taxon>
        <taxon>Dikarya</taxon>
        <taxon>Basidiomycota</taxon>
        <taxon>Agaricomycotina</taxon>
        <taxon>Agaricomycetes</taxon>
        <taxon>Polyporales</taxon>
        <taxon>Meripilaceae</taxon>
        <taxon>Meripilus</taxon>
    </lineage>
</organism>
<evidence type="ECO:0000313" key="5">
    <source>
        <dbReference type="Proteomes" id="UP001212997"/>
    </source>
</evidence>
<accession>A0AAD5VA61</accession>
<sequence>MPLLGLVLLACYAFSALAVGIHQIYPGMSPKQAFNGQHLNCNSSNTAADWWWVHATADPIGDRAPASIQIIFFMGYLLGPRDPDSPEFYVSVDGIFPNGTAFTQTLVASNATVTTIGEQVTGEWTGVGGFKTSGDLSSFQVYFDAPHVLDSPVTGTVIMKGNAPHHFACNTTTSPTFESAIPEGELTANEEAIYRDVGWAITIPGGVAVVDLTIEGSRQFFRGSGYHDQNWFPGLLSDVVATWSFGAGQAGPYTFSYIVIQARNSSRTLTTGFLARSGVILQNQCGTEKIGNDRNVLTPYGIDSDSRSGVPTPKGYIVEYILGNGERFEFNITALGRNPDIETYHRSVGTAVGGRVGERPSRGSTLFEWLNPGLLPYVPQ</sequence>
<feature type="chain" id="PRO_5041997231" description="Hydroxyneurosporene synthase" evidence="1">
    <location>
        <begin position="19"/>
        <end position="380"/>
    </location>
</feature>
<feature type="domain" description="Diels-Alderase N-terminal" evidence="2">
    <location>
        <begin position="43"/>
        <end position="231"/>
    </location>
</feature>
<feature type="signal peptide" evidence="1">
    <location>
        <begin position="1"/>
        <end position="18"/>
    </location>
</feature>
<reference evidence="4" key="1">
    <citation type="submission" date="2022-07" db="EMBL/GenBank/DDBJ databases">
        <title>Genome Sequence of Physisporinus lineatus.</title>
        <authorList>
            <person name="Buettner E."/>
        </authorList>
    </citation>
    <scope>NUCLEOTIDE SEQUENCE</scope>
    <source>
        <strain evidence="4">VT162</strain>
    </source>
</reference>
<dbReference type="InterPro" id="IPR057722">
    <property type="entry name" value="AsqO/PenF-like_C"/>
</dbReference>
<dbReference type="InterPro" id="IPR056402">
    <property type="entry name" value="DA_N"/>
</dbReference>
<evidence type="ECO:0000256" key="1">
    <source>
        <dbReference type="SAM" id="SignalP"/>
    </source>
</evidence>
<gene>
    <name evidence="4" type="ORF">NLI96_g2775</name>
</gene>
<dbReference type="SUPFAM" id="SSF159245">
    <property type="entry name" value="AttH-like"/>
    <property type="match status" value="1"/>
</dbReference>
<evidence type="ECO:0000313" key="4">
    <source>
        <dbReference type="EMBL" id="KAJ3488503.1"/>
    </source>
</evidence>
<protein>
    <recommendedName>
        <fullName evidence="6">Hydroxyneurosporene synthase</fullName>
    </recommendedName>
</protein>
<dbReference type="AlphaFoldDB" id="A0AAD5VA61"/>
<dbReference type="Proteomes" id="UP001212997">
    <property type="component" value="Unassembled WGS sequence"/>
</dbReference>